<dbReference type="Proteomes" id="UP000221160">
    <property type="component" value="Segment"/>
</dbReference>
<protein>
    <submittedName>
        <fullName evidence="1">Uncharacterized protein</fullName>
    </submittedName>
</protein>
<name>A0A173H2N1_9CAUD</name>
<organism evidence="1 2">
    <name type="scientific">Bacillus phage Smudge</name>
    <dbReference type="NCBI Taxonomy" id="1852566"/>
    <lineage>
        <taxon>Viruses</taxon>
        <taxon>Duplodnaviria</taxon>
        <taxon>Heunggongvirae</taxon>
        <taxon>Uroviricota</taxon>
        <taxon>Caudoviricetes</taxon>
        <taxon>Herelleviridae</taxon>
        <taxon>Bastillevirinae</taxon>
        <taxon>Wphvirus</taxon>
        <taxon>Wphvirus megatron</taxon>
    </lineage>
</organism>
<proteinExistence type="predicted"/>
<gene>
    <name evidence="1" type="ORF">SMUDGE_128</name>
</gene>
<reference evidence="1 2" key="1">
    <citation type="submission" date="2016-04" db="EMBL/GenBank/DDBJ databases">
        <authorList>
            <person name="Julius N."/>
            <person name="Cornell J."/>
            <person name="Berluti C."/>
            <person name="Schuhmacher Z."/>
            <person name="Giessler C."/>
            <person name="Himelright M."/>
            <person name="Boyd C."/>
            <person name="Nguyen J."/>
            <person name="Desmarais A."/>
            <person name="Gilliam B."/>
            <person name="Sutterfield B."/>
            <person name="Heatherly C."/>
            <person name="Del Gallo E."/>
            <person name="Nguyen B."/>
            <person name="Parada J."/>
            <person name="Tukruni M."/>
            <person name="Carson R."/>
            <person name="Temple L."/>
        </authorList>
    </citation>
    <scope>NUCLEOTIDE SEQUENCE [LARGE SCALE GENOMIC DNA]</scope>
</reference>
<evidence type="ECO:0000313" key="2">
    <source>
        <dbReference type="Proteomes" id="UP000221160"/>
    </source>
</evidence>
<evidence type="ECO:0000313" key="1">
    <source>
        <dbReference type="EMBL" id="ANI24747.1"/>
    </source>
</evidence>
<accession>A0A173H2N1</accession>
<dbReference type="EMBL" id="KX156152">
    <property type="protein sequence ID" value="ANI24747.1"/>
    <property type="molecule type" value="Genomic_DNA"/>
</dbReference>
<sequence>MTKNQKALTKAQLTVEVEELKRTVQHMLEQGSATPEEMKVYLDYIATGDAQTDEHKQFIPVFANKGATIADATLLARFAFSQILGEFEQQLTRTMRTVHVLEEVAVKLGATQEMFDEVAEAHDKKVAELTKAQAEAIVKQHSESVEA</sequence>